<feature type="domain" description="Peptidoglycan binding-like" evidence="3">
    <location>
        <begin position="251"/>
        <end position="281"/>
    </location>
</feature>
<evidence type="ECO:0000256" key="2">
    <source>
        <dbReference type="SAM" id="SignalP"/>
    </source>
</evidence>
<evidence type="ECO:0000259" key="3">
    <source>
        <dbReference type="Pfam" id="PF01471"/>
    </source>
</evidence>
<dbReference type="Pfam" id="PF01471">
    <property type="entry name" value="PG_binding_1"/>
    <property type="match status" value="1"/>
</dbReference>
<feature type="chain" id="PRO_5011735309" description="Peptidoglycan binding-like domain-containing protein" evidence="2">
    <location>
        <begin position="25"/>
        <end position="481"/>
    </location>
</feature>
<feature type="region of interest" description="Disordered" evidence="1">
    <location>
        <begin position="436"/>
        <end position="481"/>
    </location>
</feature>
<dbReference type="OrthoDB" id="6810892at2"/>
<sequence length="481" mass="49420">MAGKIMKPLAVLALSVAFPGLAAAEDVFIRVEAKRGAAAAEAAGAVWQSRVEDLPVVTFPISASWTAIGLGPLPRETAEARMAALKAAGAIPADSLLTPAEGIAAATLSGGAAPGVEEVAPDAGRAADGASTAGVVPAPAPITPAAPSPDRYLRIEAFAARDQADAALDRWRETLPEAGMWTMPNGWFAIALGPFSEDGAQQWLEALKTGGAIPEDSLIETAADMGTETVPGTDTDWALAPADPPAMPPMNEAQAVLKWAGFYDGEIDGQSGPKTRAAIAAALAAQRATPDAATALANLADRRAEWRAELGLETLLDTHTGLSLTAPMQRLAHDRNERALSIYGPRDESGAALILFSQPGGQQEMEDLAGLVTALGWVPSPTREIGNGRAVLSGRNDTHIGRAESRVSDGIVEGWVLIWPVEDEANAPRMAREIAQSFTRAQPPASPEAADAAGAAGSLNPAADMPDGEDATGSGTNGNAP</sequence>
<dbReference type="AlphaFoldDB" id="A0A1G6W7Q1"/>
<evidence type="ECO:0000256" key="1">
    <source>
        <dbReference type="SAM" id="MobiDB-lite"/>
    </source>
</evidence>
<dbReference type="STRING" id="591205.SAMN05421538_10262"/>
<name>A0A1G6W7Q1_9RHOB</name>
<feature type="compositionally biased region" description="Low complexity" evidence="1">
    <location>
        <begin position="441"/>
        <end position="464"/>
    </location>
</feature>
<reference evidence="4 5" key="1">
    <citation type="submission" date="2016-10" db="EMBL/GenBank/DDBJ databases">
        <authorList>
            <person name="de Groot N.N."/>
        </authorList>
    </citation>
    <scope>NUCLEOTIDE SEQUENCE [LARGE SCALE GENOMIC DNA]</scope>
    <source>
        <strain evidence="4 5">DSM 22220</strain>
    </source>
</reference>
<dbReference type="EMBL" id="FNAH01000002">
    <property type="protein sequence ID" value="SDD61882.1"/>
    <property type="molecule type" value="Genomic_DNA"/>
</dbReference>
<protein>
    <recommendedName>
        <fullName evidence="3">Peptidoglycan binding-like domain-containing protein</fullName>
    </recommendedName>
</protein>
<evidence type="ECO:0000313" key="4">
    <source>
        <dbReference type="EMBL" id="SDD61882.1"/>
    </source>
</evidence>
<feature type="signal peptide" evidence="2">
    <location>
        <begin position="1"/>
        <end position="24"/>
    </location>
</feature>
<proteinExistence type="predicted"/>
<organism evidence="4 5">
    <name type="scientific">Paracoccus isoporae</name>
    <dbReference type="NCBI Taxonomy" id="591205"/>
    <lineage>
        <taxon>Bacteria</taxon>
        <taxon>Pseudomonadati</taxon>
        <taxon>Pseudomonadota</taxon>
        <taxon>Alphaproteobacteria</taxon>
        <taxon>Rhodobacterales</taxon>
        <taxon>Paracoccaceae</taxon>
        <taxon>Paracoccus</taxon>
    </lineage>
</organism>
<evidence type="ECO:0000313" key="5">
    <source>
        <dbReference type="Proteomes" id="UP000199344"/>
    </source>
</evidence>
<gene>
    <name evidence="4" type="ORF">SAMN05421538_10262</name>
</gene>
<dbReference type="InterPro" id="IPR002477">
    <property type="entry name" value="Peptidoglycan-bd-like"/>
</dbReference>
<keyword evidence="5" id="KW-1185">Reference proteome</keyword>
<dbReference type="RefSeq" id="WP_090521113.1">
    <property type="nucleotide sequence ID" value="NZ_FNAH01000002.1"/>
</dbReference>
<accession>A0A1G6W7Q1</accession>
<keyword evidence="2" id="KW-0732">Signal</keyword>
<dbReference type="Proteomes" id="UP000199344">
    <property type="component" value="Unassembled WGS sequence"/>
</dbReference>